<dbReference type="RefSeq" id="WP_344067513.1">
    <property type="nucleotide sequence ID" value="NZ_BAAAPN010000058.1"/>
</dbReference>
<organism evidence="1 2">
    <name type="scientific">Nostocoides vanveenii</name>
    <dbReference type="NCBI Taxonomy" id="330835"/>
    <lineage>
        <taxon>Bacteria</taxon>
        <taxon>Bacillati</taxon>
        <taxon>Actinomycetota</taxon>
        <taxon>Actinomycetes</taxon>
        <taxon>Micrococcales</taxon>
        <taxon>Intrasporangiaceae</taxon>
        <taxon>Nostocoides</taxon>
    </lineage>
</organism>
<evidence type="ECO:0008006" key="3">
    <source>
        <dbReference type="Google" id="ProtNLM"/>
    </source>
</evidence>
<sequence>MTAQAPAGASGPGADTMRGRAGSALRAIRWYWSGVTGADAYERYVGHLRRARPACAVPTKKEFWREKYADQERNPTQRCC</sequence>
<keyword evidence="2" id="KW-1185">Reference proteome</keyword>
<gene>
    <name evidence="1" type="ORF">GCM10009810_28840</name>
</gene>
<dbReference type="Pfam" id="PF04328">
    <property type="entry name" value="Sel_put"/>
    <property type="match status" value="1"/>
</dbReference>
<evidence type="ECO:0000313" key="2">
    <source>
        <dbReference type="Proteomes" id="UP001501475"/>
    </source>
</evidence>
<name>A0ABN2KY87_9MICO</name>
<accession>A0ABN2KY87</accession>
<evidence type="ECO:0000313" key="1">
    <source>
        <dbReference type="EMBL" id="GAA1768445.1"/>
    </source>
</evidence>
<dbReference type="EMBL" id="BAAAPN010000058">
    <property type="protein sequence ID" value="GAA1768445.1"/>
    <property type="molecule type" value="Genomic_DNA"/>
</dbReference>
<reference evidence="1 2" key="1">
    <citation type="journal article" date="2019" name="Int. J. Syst. Evol. Microbiol.">
        <title>The Global Catalogue of Microorganisms (GCM) 10K type strain sequencing project: providing services to taxonomists for standard genome sequencing and annotation.</title>
        <authorList>
            <consortium name="The Broad Institute Genomics Platform"/>
            <consortium name="The Broad Institute Genome Sequencing Center for Infectious Disease"/>
            <person name="Wu L."/>
            <person name="Ma J."/>
        </authorList>
    </citation>
    <scope>NUCLEOTIDE SEQUENCE [LARGE SCALE GENOMIC DNA]</scope>
    <source>
        <strain evidence="1 2">JCM 15591</strain>
    </source>
</reference>
<proteinExistence type="predicted"/>
<dbReference type="InterPro" id="IPR007423">
    <property type="entry name" value="Sel_put"/>
</dbReference>
<protein>
    <recommendedName>
        <fullName evidence="3">DUF466 domain-containing protein</fullName>
    </recommendedName>
</protein>
<dbReference type="Proteomes" id="UP001501475">
    <property type="component" value="Unassembled WGS sequence"/>
</dbReference>
<comment type="caution">
    <text evidence="1">The sequence shown here is derived from an EMBL/GenBank/DDBJ whole genome shotgun (WGS) entry which is preliminary data.</text>
</comment>